<gene>
    <name evidence="9" type="ORF">ACFSKQ_05625</name>
</gene>
<comment type="similarity">
    <text evidence="2 7">Belongs to the DedA family.</text>
</comment>
<feature type="transmembrane region" description="Helical" evidence="7">
    <location>
        <begin position="178"/>
        <end position="199"/>
    </location>
</feature>
<evidence type="ECO:0000256" key="4">
    <source>
        <dbReference type="ARBA" id="ARBA00022692"/>
    </source>
</evidence>
<keyword evidence="5 7" id="KW-1133">Transmembrane helix</keyword>
<keyword evidence="6 7" id="KW-0472">Membrane</keyword>
<sequence>MDAMIAEIGRLIELHQAWAIPIIGLIAFGESLAVVGLLIPATAIMLAIGGLVGAGVLDPFPILLSTVIGAVLGDAVSYGIGRYFGPTVVHRWPLRSHRRGVARARLFFRRWGFASVFLGRFFGPVRSTIPLVAGILGMSHLRFQIANLGSAVIWAPAMLAPGYLAATGAAHTGGMEEGHWIGLIAFVTLASVALALLGIRRMNAPAVRARKVAP</sequence>
<keyword evidence="10" id="KW-1185">Reference proteome</keyword>
<accession>A0ABW5CI33</accession>
<name>A0ABW5CI33_9HYPH</name>
<evidence type="ECO:0000259" key="8">
    <source>
        <dbReference type="Pfam" id="PF09335"/>
    </source>
</evidence>
<feature type="domain" description="VTT" evidence="8">
    <location>
        <begin position="39"/>
        <end position="163"/>
    </location>
</feature>
<dbReference type="PANTHER" id="PTHR30353">
    <property type="entry name" value="INNER MEMBRANE PROTEIN DEDA-RELATED"/>
    <property type="match status" value="1"/>
</dbReference>
<organism evidence="9 10">
    <name type="scientific">Aureimonas populi</name>
    <dbReference type="NCBI Taxonomy" id="1701758"/>
    <lineage>
        <taxon>Bacteria</taxon>
        <taxon>Pseudomonadati</taxon>
        <taxon>Pseudomonadota</taxon>
        <taxon>Alphaproteobacteria</taxon>
        <taxon>Hyphomicrobiales</taxon>
        <taxon>Aurantimonadaceae</taxon>
        <taxon>Aureimonas</taxon>
    </lineage>
</organism>
<evidence type="ECO:0000256" key="7">
    <source>
        <dbReference type="RuleBase" id="RU367016"/>
    </source>
</evidence>
<keyword evidence="4 7" id="KW-0812">Transmembrane</keyword>
<dbReference type="InterPro" id="IPR032816">
    <property type="entry name" value="VTT_dom"/>
</dbReference>
<evidence type="ECO:0000256" key="5">
    <source>
        <dbReference type="ARBA" id="ARBA00022989"/>
    </source>
</evidence>
<evidence type="ECO:0000256" key="1">
    <source>
        <dbReference type="ARBA" id="ARBA00004651"/>
    </source>
</evidence>
<keyword evidence="3 7" id="KW-1003">Cell membrane</keyword>
<feature type="transmembrane region" description="Helical" evidence="7">
    <location>
        <begin position="60"/>
        <end position="81"/>
    </location>
</feature>
<protein>
    <submittedName>
        <fullName evidence="9">DedA family protein</fullName>
    </submittedName>
</protein>
<proteinExistence type="inferred from homology"/>
<feature type="transmembrane region" description="Helical" evidence="7">
    <location>
        <begin position="20"/>
        <end position="48"/>
    </location>
</feature>
<comment type="subcellular location">
    <subcellularLocation>
        <location evidence="1 7">Cell membrane</location>
        <topology evidence="1 7">Multi-pass membrane protein</topology>
    </subcellularLocation>
</comment>
<reference evidence="10" key="1">
    <citation type="journal article" date="2019" name="Int. J. Syst. Evol. Microbiol.">
        <title>The Global Catalogue of Microorganisms (GCM) 10K type strain sequencing project: providing services to taxonomists for standard genome sequencing and annotation.</title>
        <authorList>
            <consortium name="The Broad Institute Genomics Platform"/>
            <consortium name="The Broad Institute Genome Sequencing Center for Infectious Disease"/>
            <person name="Wu L."/>
            <person name="Ma J."/>
        </authorList>
    </citation>
    <scope>NUCLEOTIDE SEQUENCE [LARGE SCALE GENOMIC DNA]</scope>
    <source>
        <strain evidence="10">ZS-35-S2</strain>
    </source>
</reference>
<feature type="transmembrane region" description="Helical" evidence="7">
    <location>
        <begin position="145"/>
        <end position="166"/>
    </location>
</feature>
<evidence type="ECO:0000256" key="2">
    <source>
        <dbReference type="ARBA" id="ARBA00010792"/>
    </source>
</evidence>
<dbReference type="RefSeq" id="WP_209739520.1">
    <property type="nucleotide sequence ID" value="NZ_CP072611.1"/>
</dbReference>
<dbReference type="Proteomes" id="UP001597371">
    <property type="component" value="Unassembled WGS sequence"/>
</dbReference>
<evidence type="ECO:0000256" key="3">
    <source>
        <dbReference type="ARBA" id="ARBA00022475"/>
    </source>
</evidence>
<evidence type="ECO:0000256" key="6">
    <source>
        <dbReference type="ARBA" id="ARBA00023136"/>
    </source>
</evidence>
<dbReference type="PANTHER" id="PTHR30353:SF15">
    <property type="entry name" value="INNER MEMBRANE PROTEIN YABI"/>
    <property type="match status" value="1"/>
</dbReference>
<evidence type="ECO:0000313" key="10">
    <source>
        <dbReference type="Proteomes" id="UP001597371"/>
    </source>
</evidence>
<evidence type="ECO:0000313" key="9">
    <source>
        <dbReference type="EMBL" id="MFD2236945.1"/>
    </source>
</evidence>
<dbReference type="EMBL" id="JBHUIJ010000005">
    <property type="protein sequence ID" value="MFD2236945.1"/>
    <property type="molecule type" value="Genomic_DNA"/>
</dbReference>
<comment type="caution">
    <text evidence="9">The sequence shown here is derived from an EMBL/GenBank/DDBJ whole genome shotgun (WGS) entry which is preliminary data.</text>
</comment>
<dbReference type="InterPro" id="IPR032818">
    <property type="entry name" value="DedA-like"/>
</dbReference>
<dbReference type="Pfam" id="PF09335">
    <property type="entry name" value="VTT_dom"/>
    <property type="match status" value="1"/>
</dbReference>